<gene>
    <name evidence="2" type="ORF">SAMN04489860_0998</name>
</gene>
<keyword evidence="1" id="KW-0472">Membrane</keyword>
<keyword evidence="3" id="KW-1185">Reference proteome</keyword>
<evidence type="ECO:0000313" key="3">
    <source>
        <dbReference type="Proteomes" id="UP000185663"/>
    </source>
</evidence>
<keyword evidence="1" id="KW-0812">Transmembrane</keyword>
<name>A0A1H1Q7L3_9CELL</name>
<dbReference type="RefSeq" id="WP_043109761.1">
    <property type="nucleotide sequence ID" value="NZ_LT629776.1"/>
</dbReference>
<proteinExistence type="predicted"/>
<dbReference type="STRING" id="545619.SAMN04489860_0998"/>
<dbReference type="AlphaFoldDB" id="A0A1H1Q7L3"/>
<feature type="transmembrane region" description="Helical" evidence="1">
    <location>
        <begin position="12"/>
        <end position="36"/>
    </location>
</feature>
<evidence type="ECO:0000313" key="2">
    <source>
        <dbReference type="EMBL" id="SDS18919.1"/>
    </source>
</evidence>
<organism evidence="2 3">
    <name type="scientific">Paraoerskovia marina</name>
    <dbReference type="NCBI Taxonomy" id="545619"/>
    <lineage>
        <taxon>Bacteria</taxon>
        <taxon>Bacillati</taxon>
        <taxon>Actinomycetota</taxon>
        <taxon>Actinomycetes</taxon>
        <taxon>Micrococcales</taxon>
        <taxon>Cellulomonadaceae</taxon>
        <taxon>Paraoerskovia</taxon>
    </lineage>
</organism>
<dbReference type="EMBL" id="LT629776">
    <property type="protein sequence ID" value="SDS18919.1"/>
    <property type="molecule type" value="Genomic_DNA"/>
</dbReference>
<evidence type="ECO:0000256" key="1">
    <source>
        <dbReference type="SAM" id="Phobius"/>
    </source>
</evidence>
<keyword evidence="1" id="KW-1133">Transmembrane helix</keyword>
<accession>A0A1H1Q7L3</accession>
<dbReference type="Proteomes" id="UP000185663">
    <property type="component" value="Chromosome I"/>
</dbReference>
<reference evidence="3" key="1">
    <citation type="submission" date="2016-10" db="EMBL/GenBank/DDBJ databases">
        <authorList>
            <person name="Varghese N."/>
            <person name="Submissions S."/>
        </authorList>
    </citation>
    <scope>NUCLEOTIDE SEQUENCE [LARGE SCALE GENOMIC DNA]</scope>
    <source>
        <strain evidence="3">DSM 22126</strain>
    </source>
</reference>
<protein>
    <submittedName>
        <fullName evidence="2">Uncharacterized protein</fullName>
    </submittedName>
</protein>
<sequence>MYGWIYRHLPGPAALRVFIMLAAAAGVVVLLFGWVFPWVSAEIDYFNPELG</sequence>